<dbReference type="Pfam" id="PF01585">
    <property type="entry name" value="G-patch"/>
    <property type="match status" value="1"/>
</dbReference>
<evidence type="ECO:0000256" key="2">
    <source>
        <dbReference type="ARBA" id="ARBA00022664"/>
    </source>
</evidence>
<dbReference type="InterPro" id="IPR035979">
    <property type="entry name" value="RBD_domain_sf"/>
</dbReference>
<feature type="compositionally biased region" description="Basic and acidic residues" evidence="9">
    <location>
        <begin position="57"/>
        <end position="68"/>
    </location>
</feature>
<keyword evidence="5 8" id="KW-0539">Nucleus</keyword>
<dbReference type="PROSITE" id="PS50174">
    <property type="entry name" value="G_PATCH"/>
    <property type="match status" value="1"/>
</dbReference>
<name>A0A452U7F8_URSMA</name>
<dbReference type="GO" id="GO:0003723">
    <property type="term" value="F:RNA binding"/>
    <property type="evidence" value="ECO:0007669"/>
    <property type="project" value="UniProtKB-UniRule"/>
</dbReference>
<dbReference type="SUPFAM" id="SSF54928">
    <property type="entry name" value="RNA-binding domain, RBD"/>
    <property type="match status" value="1"/>
</dbReference>
<evidence type="ECO:0000256" key="4">
    <source>
        <dbReference type="ARBA" id="ARBA00023187"/>
    </source>
</evidence>
<dbReference type="GeneID" id="103676247"/>
<dbReference type="GO" id="GO:0000380">
    <property type="term" value="P:alternative mRNA splicing, via spliceosome"/>
    <property type="evidence" value="ECO:0007669"/>
    <property type="project" value="TreeGrafter"/>
</dbReference>
<comment type="function">
    <text evidence="8">Splice factor that binds to the single-stranded 3'AG at the exon/intron border and promotes its utilization in the second catalytic step. Involved in the regulation of alternative splicing and the utilization of cryptic splice sites.</text>
</comment>
<reference evidence="11" key="1">
    <citation type="submission" date="2019-03" db="UniProtKB">
        <authorList>
            <consortium name="Ensembl"/>
        </authorList>
    </citation>
    <scope>IDENTIFICATION</scope>
</reference>
<keyword evidence="2 8" id="KW-0507">mRNA processing</keyword>
<comment type="subunit">
    <text evidence="8">Associates with the spliceosome.</text>
</comment>
<dbReference type="Proteomes" id="UP000261680">
    <property type="component" value="Unplaced"/>
</dbReference>
<dbReference type="AlphaFoldDB" id="A0A452U7F8"/>
<dbReference type="CTD" id="84991"/>
<evidence type="ECO:0000259" key="10">
    <source>
        <dbReference type="PROSITE" id="PS50174"/>
    </source>
</evidence>
<protein>
    <recommendedName>
        <fullName evidence="7 8">Splicing factor 45</fullName>
    </recommendedName>
    <alternativeName>
        <fullName evidence="8">RNA-binding motif protein 17</fullName>
    </alternativeName>
</protein>
<dbReference type="SMART" id="SM00443">
    <property type="entry name" value="G_patch"/>
    <property type="match status" value="1"/>
</dbReference>
<evidence type="ECO:0000256" key="8">
    <source>
        <dbReference type="PIRNR" id="PIRNR031066"/>
    </source>
</evidence>
<comment type="subunit">
    <text evidence="6">Binds SXL. Associates with the spliceosome. Interacts with SF3B1, SF1 and U2AF2.</text>
</comment>
<accession>A0A452U7F8</accession>
<dbReference type="RefSeq" id="XP_040501390.1">
    <property type="nucleotide sequence ID" value="XM_040645456.1"/>
</dbReference>
<comment type="subcellular location">
    <subcellularLocation>
        <location evidence="1 8">Nucleus</location>
    </subcellularLocation>
</comment>
<dbReference type="Ensembl" id="ENSUMAT00000019705.1">
    <property type="protein sequence ID" value="ENSUMAP00000016659.1"/>
    <property type="gene ID" value="ENSUMAG00000012237.1"/>
</dbReference>
<feature type="region of interest" description="Disordered" evidence="9">
    <location>
        <begin position="57"/>
        <end position="85"/>
    </location>
</feature>
<dbReference type="PANTHER" id="PTHR13288">
    <property type="entry name" value="SPLICING FACTOR 45 SPF45"/>
    <property type="match status" value="1"/>
</dbReference>
<evidence type="ECO:0000313" key="11">
    <source>
        <dbReference type="Ensembl" id="ENSUMAP00000016659"/>
    </source>
</evidence>
<dbReference type="SMART" id="SM00361">
    <property type="entry name" value="RRM_1"/>
    <property type="match status" value="1"/>
</dbReference>
<feature type="region of interest" description="Disordered" evidence="9">
    <location>
        <begin position="114"/>
        <end position="214"/>
    </location>
</feature>
<gene>
    <name evidence="11 13" type="primary">RBM17</name>
</gene>
<evidence type="ECO:0000256" key="1">
    <source>
        <dbReference type="ARBA" id="ARBA00004123"/>
    </source>
</evidence>
<evidence type="ECO:0000256" key="6">
    <source>
        <dbReference type="ARBA" id="ARBA00065586"/>
    </source>
</evidence>
<evidence type="ECO:0000256" key="9">
    <source>
        <dbReference type="SAM" id="MobiDB-lite"/>
    </source>
</evidence>
<dbReference type="InterPro" id="IPR000467">
    <property type="entry name" value="G_patch_dom"/>
</dbReference>
<feature type="compositionally biased region" description="Basic and acidic residues" evidence="9">
    <location>
        <begin position="170"/>
        <end position="181"/>
    </location>
</feature>
<reference evidence="13" key="2">
    <citation type="submission" date="2025-04" db="UniProtKB">
        <authorList>
            <consortium name="RefSeq"/>
        </authorList>
    </citation>
    <scope>IDENTIFICATION</scope>
    <source>
        <tissue evidence="13">Whole blood</tissue>
    </source>
</reference>
<dbReference type="Gene3D" id="3.30.70.330">
    <property type="match status" value="1"/>
</dbReference>
<evidence type="ECO:0000313" key="12">
    <source>
        <dbReference type="Proteomes" id="UP000261680"/>
    </source>
</evidence>
<evidence type="ECO:0000256" key="3">
    <source>
        <dbReference type="ARBA" id="ARBA00022884"/>
    </source>
</evidence>
<evidence type="ECO:0000256" key="5">
    <source>
        <dbReference type="ARBA" id="ARBA00023242"/>
    </source>
</evidence>
<sequence length="382" mass="43052">MSLYDDLGVETSDSKTEGWSKNFKLLQSQLQVKKAALTQAKSQRTKQSTVLAPVIDLKRGGSSDDRQIVDTPPHVAAGLKDPVPSGFSAGEVLIPLADEYDPMFPNDYEKVVKRQREERQRQRELERQKEIEEREKRRKDRHESSGFSRRPDPDSDEDEDYERERRKRIPRDFPYEEDSRPRSQSSKAAIPPPVYEEQDRPRSPTGPGNSFLANMGGTVAHKIMQKYGFREGQGLGKHEQGLSTALSVEKTSKRGGKIIVGDATEKDASKKSDSNPLTEILKCPTKVVLLRNMVGAGEVDEDLEAETKEECEKYGKVGKCVIFEIPGAPDDEAVRIFLEFERVESAIKAVVDLNGRYFGGRVVKACFYNLDKFRVLDLAEQV</sequence>
<dbReference type="GO" id="GO:0071011">
    <property type="term" value="C:precatalytic spliceosome"/>
    <property type="evidence" value="ECO:0007669"/>
    <property type="project" value="TreeGrafter"/>
</dbReference>
<dbReference type="InterPro" id="IPR040052">
    <property type="entry name" value="RBM17"/>
</dbReference>
<dbReference type="GO" id="GO:0045292">
    <property type="term" value="P:mRNA cis splicing, via spliceosome"/>
    <property type="evidence" value="ECO:0007669"/>
    <property type="project" value="UniProtKB-UniRule"/>
</dbReference>
<organism evidence="11">
    <name type="scientific">Ursus maritimus</name>
    <name type="common">Polar bear</name>
    <name type="synonym">Thalarctos maritimus</name>
    <dbReference type="NCBI Taxonomy" id="29073"/>
    <lineage>
        <taxon>Eukaryota</taxon>
        <taxon>Metazoa</taxon>
        <taxon>Chordata</taxon>
        <taxon>Craniata</taxon>
        <taxon>Vertebrata</taxon>
        <taxon>Euteleostomi</taxon>
        <taxon>Mammalia</taxon>
        <taxon>Eutheria</taxon>
        <taxon>Laurasiatheria</taxon>
        <taxon>Carnivora</taxon>
        <taxon>Caniformia</taxon>
        <taxon>Ursidae</taxon>
        <taxon>Ursus</taxon>
    </lineage>
</organism>
<proteinExistence type="predicted"/>
<keyword evidence="3 8" id="KW-0694">RNA-binding</keyword>
<keyword evidence="8" id="KW-0747">Spliceosome</keyword>
<dbReference type="Pfam" id="PF00076">
    <property type="entry name" value="RRM_1"/>
    <property type="match status" value="1"/>
</dbReference>
<dbReference type="InterPro" id="IPR012677">
    <property type="entry name" value="Nucleotide-bd_a/b_plait_sf"/>
</dbReference>
<dbReference type="CDD" id="cd12647">
    <property type="entry name" value="RRM_UHM_SPF45"/>
    <property type="match status" value="1"/>
</dbReference>
<dbReference type="FunFam" id="3.30.70.330:FF:000079">
    <property type="entry name" value="Putative splicing factor 45"/>
    <property type="match status" value="1"/>
</dbReference>
<dbReference type="GeneTree" id="ENSGT00790000123099"/>
<feature type="compositionally biased region" description="Basic and acidic residues" evidence="9">
    <location>
        <begin position="114"/>
        <end position="153"/>
    </location>
</feature>
<dbReference type="PANTHER" id="PTHR13288:SF8">
    <property type="entry name" value="SPLICING FACTOR 45"/>
    <property type="match status" value="1"/>
</dbReference>
<evidence type="ECO:0000256" key="7">
    <source>
        <dbReference type="ARBA" id="ARBA00074919"/>
    </source>
</evidence>
<dbReference type="GO" id="GO:0005654">
    <property type="term" value="C:nucleoplasm"/>
    <property type="evidence" value="ECO:0007669"/>
    <property type="project" value="UniProtKB-UniRule"/>
</dbReference>
<keyword evidence="12" id="KW-1185">Reference proteome</keyword>
<dbReference type="InterPro" id="IPR034653">
    <property type="entry name" value="SPF45_RRM"/>
</dbReference>
<dbReference type="InterPro" id="IPR003954">
    <property type="entry name" value="RRM_euk-type"/>
</dbReference>
<dbReference type="PIRSF" id="PIRSF031066">
    <property type="entry name" value="Splicing_factor_SPF45"/>
    <property type="match status" value="1"/>
</dbReference>
<feature type="domain" description="G-patch" evidence="10">
    <location>
        <begin position="216"/>
        <end position="256"/>
    </location>
</feature>
<dbReference type="InterPro" id="IPR000504">
    <property type="entry name" value="RRM_dom"/>
</dbReference>
<keyword evidence="4 8" id="KW-0508">mRNA splicing</keyword>
<evidence type="ECO:0000313" key="13">
    <source>
        <dbReference type="RefSeq" id="XP_040501390.1"/>
    </source>
</evidence>